<feature type="region of interest" description="Disordered" evidence="1">
    <location>
        <begin position="152"/>
        <end position="302"/>
    </location>
</feature>
<reference evidence="4" key="1">
    <citation type="journal article" date="2014" name="Proc. Natl. Acad. Sci. U.S.A.">
        <title>Extensive sampling of basidiomycete genomes demonstrates inadequacy of the white-rot/brown-rot paradigm for wood decay fungi.</title>
        <authorList>
            <person name="Riley R."/>
            <person name="Salamov A.A."/>
            <person name="Brown D.W."/>
            <person name="Nagy L.G."/>
            <person name="Floudas D."/>
            <person name="Held B.W."/>
            <person name="Levasseur A."/>
            <person name="Lombard V."/>
            <person name="Morin E."/>
            <person name="Otillar R."/>
            <person name="Lindquist E.A."/>
            <person name="Sun H."/>
            <person name="LaButti K.M."/>
            <person name="Schmutz J."/>
            <person name="Jabbour D."/>
            <person name="Luo H."/>
            <person name="Baker S.E."/>
            <person name="Pisabarro A.G."/>
            <person name="Walton J.D."/>
            <person name="Blanchette R.A."/>
            <person name="Henrissat B."/>
            <person name="Martin F."/>
            <person name="Cullen D."/>
            <person name="Hibbett D.S."/>
            <person name="Grigoriev I.V."/>
        </authorList>
    </citation>
    <scope>NUCLEOTIDE SEQUENCE [LARGE SCALE GENOMIC DNA]</scope>
    <source>
        <strain evidence="4">CBS 339.88</strain>
    </source>
</reference>
<dbReference type="AlphaFoldDB" id="A0A067SRU9"/>
<dbReference type="Proteomes" id="UP000027222">
    <property type="component" value="Unassembled WGS sequence"/>
</dbReference>
<feature type="compositionally biased region" description="Low complexity" evidence="1">
    <location>
        <begin position="457"/>
        <end position="478"/>
    </location>
</feature>
<feature type="compositionally biased region" description="Basic and acidic residues" evidence="1">
    <location>
        <begin position="647"/>
        <end position="662"/>
    </location>
</feature>
<name>A0A067SRU9_GALM3</name>
<accession>A0A067SRU9</accession>
<keyword evidence="4" id="KW-1185">Reference proteome</keyword>
<proteinExistence type="predicted"/>
<feature type="compositionally biased region" description="Polar residues" evidence="1">
    <location>
        <begin position="597"/>
        <end position="611"/>
    </location>
</feature>
<dbReference type="HOGENOM" id="CLU_027151_0_0_1"/>
<feature type="compositionally biased region" description="Polar residues" evidence="1">
    <location>
        <begin position="222"/>
        <end position="232"/>
    </location>
</feature>
<evidence type="ECO:0000313" key="4">
    <source>
        <dbReference type="Proteomes" id="UP000027222"/>
    </source>
</evidence>
<feature type="domain" description="DUF3835" evidence="2">
    <location>
        <begin position="296"/>
        <end position="364"/>
    </location>
</feature>
<dbReference type="InterPro" id="IPR024325">
    <property type="entry name" value="DUF3835"/>
</dbReference>
<organism evidence="3 4">
    <name type="scientific">Galerina marginata (strain CBS 339.88)</name>
    <dbReference type="NCBI Taxonomy" id="685588"/>
    <lineage>
        <taxon>Eukaryota</taxon>
        <taxon>Fungi</taxon>
        <taxon>Dikarya</taxon>
        <taxon>Basidiomycota</taxon>
        <taxon>Agaricomycotina</taxon>
        <taxon>Agaricomycetes</taxon>
        <taxon>Agaricomycetidae</taxon>
        <taxon>Agaricales</taxon>
        <taxon>Agaricineae</taxon>
        <taxon>Strophariaceae</taxon>
        <taxon>Galerina</taxon>
    </lineage>
</organism>
<feature type="region of interest" description="Disordered" evidence="1">
    <location>
        <begin position="447"/>
        <end position="537"/>
    </location>
</feature>
<evidence type="ECO:0000313" key="3">
    <source>
        <dbReference type="EMBL" id="KDR73606.1"/>
    </source>
</evidence>
<dbReference type="OrthoDB" id="21413at2759"/>
<protein>
    <recommendedName>
        <fullName evidence="2">DUF3835 domain-containing protein</fullName>
    </recommendedName>
</protein>
<feature type="compositionally biased region" description="Acidic residues" evidence="1">
    <location>
        <begin position="269"/>
        <end position="302"/>
    </location>
</feature>
<sequence length="662" mass="72342">MPEAMASSSNGKLSGDAIAKLTEKLTELMGPEAVQEFNQNRNERGELVNEEGLPVIDISEPIDGSMRSIPPPITVEPLIPLAVLPPSAQARFREKRNRILDLLEEEERQANLLEQQHESQERVEILRKRKEDAAREKDKIKQAREMQKKMGRALLQNIGKTKEKEDQEKEAQRLRDEEADKRRSPSTKKKTVAFVDETPLEGEVKAESPQSMDWGDIIPARLQSTKRPTLMSQALLDRHPMKMSVVERVPGGHPTLPKSPRPFQQVRDSDDESDPDNDSDESDTDVSMDNEEPFLNQDDVDMDFARHQREIALEYYNKRGTIGQEAATTMNNHSHALDEELDLGPEVTREPAKPAISQFRASRLASAYSASAPTSLESASISLGASVLPASSIPTVQRAIRTGKLDADGRLIGAEADSASEEEDEGMQEVLDLLRKGEVYNLGPDGKYLHAIPSKPPQASTSASSSSQMEESNSSDLLLPPPSMRSKTSRFKVSRAAPGKQSTSNEISIPNLSISDTLSPSVTPVSHVGRSSPKLSTPTLASVVTEKAPFAIHSPSPSKSPVQGPSPFSMIVDSPSFPMPQSSATAGPRHSGVPNPAMTTVSPSFPPAQSSRRPDRPPFVMAADVRESKGVASSPSTLREGNTLEDIPEKKVSRFKAARMES</sequence>
<evidence type="ECO:0000256" key="1">
    <source>
        <dbReference type="SAM" id="MobiDB-lite"/>
    </source>
</evidence>
<evidence type="ECO:0000259" key="2">
    <source>
        <dbReference type="Pfam" id="PF12927"/>
    </source>
</evidence>
<feature type="region of interest" description="Disordered" evidence="1">
    <location>
        <begin position="552"/>
        <end position="662"/>
    </location>
</feature>
<dbReference type="STRING" id="685588.A0A067SRU9"/>
<feature type="compositionally biased region" description="Polar residues" evidence="1">
    <location>
        <begin position="500"/>
        <end position="524"/>
    </location>
</feature>
<feature type="domain" description="DUF3835" evidence="2">
    <location>
        <begin position="646"/>
        <end position="660"/>
    </location>
</feature>
<gene>
    <name evidence="3" type="ORF">GALMADRAFT_212454</name>
</gene>
<feature type="compositionally biased region" description="Polar residues" evidence="1">
    <location>
        <begin position="631"/>
        <end position="640"/>
    </location>
</feature>
<dbReference type="Pfam" id="PF12927">
    <property type="entry name" value="DUF3835"/>
    <property type="match status" value="2"/>
</dbReference>
<dbReference type="EMBL" id="KL142385">
    <property type="protein sequence ID" value="KDR73606.1"/>
    <property type="molecule type" value="Genomic_DNA"/>
</dbReference>
<feature type="compositionally biased region" description="Basic and acidic residues" evidence="1">
    <location>
        <begin position="160"/>
        <end position="183"/>
    </location>
</feature>